<dbReference type="OrthoDB" id="329835at2759"/>
<keyword evidence="3" id="KW-0808">Transferase</keyword>
<evidence type="ECO:0000256" key="4">
    <source>
        <dbReference type="ARBA" id="ARBA00023315"/>
    </source>
</evidence>
<dbReference type="InterPro" id="IPR016039">
    <property type="entry name" value="Thiolase-like"/>
</dbReference>
<gene>
    <name evidence="8" type="ORF">GIB67_036628</name>
</gene>
<evidence type="ECO:0000256" key="3">
    <source>
        <dbReference type="ARBA" id="ARBA00022679"/>
    </source>
</evidence>
<organism evidence="8 9">
    <name type="scientific">Kingdonia uniflora</name>
    <dbReference type="NCBI Taxonomy" id="39325"/>
    <lineage>
        <taxon>Eukaryota</taxon>
        <taxon>Viridiplantae</taxon>
        <taxon>Streptophyta</taxon>
        <taxon>Embryophyta</taxon>
        <taxon>Tracheophyta</taxon>
        <taxon>Spermatophyta</taxon>
        <taxon>Magnoliopsida</taxon>
        <taxon>Ranunculales</taxon>
        <taxon>Circaeasteraceae</taxon>
        <taxon>Kingdonia</taxon>
    </lineage>
</organism>
<evidence type="ECO:0000256" key="5">
    <source>
        <dbReference type="SAM" id="MobiDB-lite"/>
    </source>
</evidence>
<dbReference type="EC" id="2.3.1.199" evidence="2"/>
<dbReference type="Gene3D" id="3.40.47.10">
    <property type="match status" value="1"/>
</dbReference>
<dbReference type="InterPro" id="IPR013601">
    <property type="entry name" value="FAE1_typ3_polyketide_synth"/>
</dbReference>
<feature type="compositionally biased region" description="Polar residues" evidence="5">
    <location>
        <begin position="56"/>
        <end position="66"/>
    </location>
</feature>
<dbReference type="Proteomes" id="UP000541444">
    <property type="component" value="Unassembled WGS sequence"/>
</dbReference>
<comment type="similarity">
    <text evidence="1">Belongs to the thiolase-like superfamily. Chalcone/stilbene synthases family.</text>
</comment>
<protein>
    <recommendedName>
        <fullName evidence="2">very-long-chain 3-oxoacyl-CoA synthase</fullName>
        <ecNumber evidence="2">2.3.1.199</ecNumber>
    </recommendedName>
</protein>
<dbReference type="Pfam" id="PF08541">
    <property type="entry name" value="ACP_syn_III_C"/>
    <property type="match status" value="1"/>
</dbReference>
<dbReference type="EMBL" id="JACGCM010000133">
    <property type="protein sequence ID" value="KAF6175983.1"/>
    <property type="molecule type" value="Genomic_DNA"/>
</dbReference>
<evidence type="ECO:0000256" key="2">
    <source>
        <dbReference type="ARBA" id="ARBA00012307"/>
    </source>
</evidence>
<dbReference type="PANTHER" id="PTHR31561">
    <property type="entry name" value="3-KETOACYL-COA SYNTHASE"/>
    <property type="match status" value="1"/>
</dbReference>
<feature type="compositionally biased region" description="Basic residues" evidence="5">
    <location>
        <begin position="101"/>
        <end position="110"/>
    </location>
</feature>
<evidence type="ECO:0000259" key="6">
    <source>
        <dbReference type="Pfam" id="PF08392"/>
    </source>
</evidence>
<dbReference type="GO" id="GO:0009922">
    <property type="term" value="F:fatty acid elongase activity"/>
    <property type="evidence" value="ECO:0007669"/>
    <property type="project" value="UniProtKB-EC"/>
</dbReference>
<evidence type="ECO:0000256" key="1">
    <source>
        <dbReference type="ARBA" id="ARBA00005531"/>
    </source>
</evidence>
<feature type="domain" description="FAE" evidence="6">
    <location>
        <begin position="132"/>
        <end position="357"/>
    </location>
</feature>
<dbReference type="InterPro" id="IPR013747">
    <property type="entry name" value="ACP_syn_III_C"/>
</dbReference>
<dbReference type="SUPFAM" id="SSF53901">
    <property type="entry name" value="Thiolase-like"/>
    <property type="match status" value="1"/>
</dbReference>
<evidence type="ECO:0000259" key="7">
    <source>
        <dbReference type="Pfam" id="PF08541"/>
    </source>
</evidence>
<dbReference type="InterPro" id="IPR012392">
    <property type="entry name" value="3-ktacl-CoA_syn"/>
</dbReference>
<feature type="domain" description="Beta-ketoacyl-[acyl-carrier-protein] synthase III C-terminal" evidence="7">
    <location>
        <begin position="378"/>
        <end position="459"/>
    </location>
</feature>
<comment type="caution">
    <text evidence="8">The sequence shown here is derived from an EMBL/GenBank/DDBJ whole genome shotgun (WGS) entry which is preliminary data.</text>
</comment>
<name>A0A7J7P9G2_9MAGN</name>
<feature type="region of interest" description="Disordered" evidence="5">
    <location>
        <begin position="50"/>
        <end position="110"/>
    </location>
</feature>
<dbReference type="AlphaFoldDB" id="A0A7J7P9G2"/>
<keyword evidence="4" id="KW-0012">Acyltransferase</keyword>
<dbReference type="Pfam" id="PF08392">
    <property type="entry name" value="FAE1_CUT1_RppA"/>
    <property type="match status" value="1"/>
</dbReference>
<reference evidence="8 9" key="1">
    <citation type="journal article" date="2020" name="IScience">
        <title>Genome Sequencing of the Endangered Kingdonia uniflora (Circaeasteraceae, Ranunculales) Reveals Potential Mechanisms of Evolutionary Specialization.</title>
        <authorList>
            <person name="Sun Y."/>
            <person name="Deng T."/>
            <person name="Zhang A."/>
            <person name="Moore M.J."/>
            <person name="Landis J.B."/>
            <person name="Lin N."/>
            <person name="Zhang H."/>
            <person name="Zhang X."/>
            <person name="Huang J."/>
            <person name="Zhang X."/>
            <person name="Sun H."/>
            <person name="Wang H."/>
        </authorList>
    </citation>
    <scope>NUCLEOTIDE SEQUENCE [LARGE SCALE GENOMIC DNA]</scope>
    <source>
        <strain evidence="8">TB1705</strain>
        <tissue evidence="8">Leaf</tissue>
    </source>
</reference>
<dbReference type="GO" id="GO:0006633">
    <property type="term" value="P:fatty acid biosynthetic process"/>
    <property type="evidence" value="ECO:0007669"/>
    <property type="project" value="InterPro"/>
</dbReference>
<accession>A0A7J7P9G2</accession>
<keyword evidence="9" id="KW-1185">Reference proteome</keyword>
<proteinExistence type="inferred from homology"/>
<sequence length="489" mass="55230">MILDCANVVLAYSNALPDHSRVKEYLVLHKPQTLKEIFSKVNGYIDLERLHESRKQGQPSTTTINKPRQGPPSTPTALIAPISQETVSHKRPHNDNNVDARRKKPKPIQRRQPRLSYKALLPVRYWKRSVYAPYAASTSTRRILRASLEEIEVVLFTMVGDLITKNKISPKSIDILTINCSAFCPIPSITAMIINKFGFRSNVMSFNLTGMGCSAGLLSISLARDLLKVHNNSLALVLSLECLTHNGYSGQVKSMLLTNTLFRMGGSAVLLSNQRRDKHKAKYTLQHLVRTNMSYDDQAYRCVFQEPDDDCFVGVSLSRKLLKVAPYALRINMGSLGPLVLPYSEQFRYVWSNICQKIWPQTLPKGKGRYIPDFKKAFKHFCIHAGGRAVIDAVENNLDLCEEDIEPSRMTLYQFGNTSSSSIWYSLCYLEAKGRVKKGDRVWQISLGSGFKCNSAVWKCVRDLNPGVKSAWSDCIHRYPIEVPDIILN</sequence>
<evidence type="ECO:0000313" key="9">
    <source>
        <dbReference type="Proteomes" id="UP000541444"/>
    </source>
</evidence>
<evidence type="ECO:0000313" key="8">
    <source>
        <dbReference type="EMBL" id="KAF6175983.1"/>
    </source>
</evidence>
<dbReference type="GO" id="GO:0016020">
    <property type="term" value="C:membrane"/>
    <property type="evidence" value="ECO:0007669"/>
    <property type="project" value="InterPro"/>
</dbReference>
<dbReference type="CDD" id="cd00831">
    <property type="entry name" value="CHS_like"/>
    <property type="match status" value="1"/>
</dbReference>